<keyword evidence="2" id="KW-1185">Reference proteome</keyword>
<evidence type="ECO:0000313" key="2">
    <source>
        <dbReference type="Proteomes" id="UP001732700"/>
    </source>
</evidence>
<reference evidence="1" key="2">
    <citation type="submission" date="2025-09" db="UniProtKB">
        <authorList>
            <consortium name="EnsemblPlants"/>
        </authorList>
    </citation>
    <scope>IDENTIFICATION</scope>
</reference>
<dbReference type="Proteomes" id="UP001732700">
    <property type="component" value="Chromosome 1A"/>
</dbReference>
<reference evidence="1" key="1">
    <citation type="submission" date="2021-05" db="EMBL/GenBank/DDBJ databases">
        <authorList>
            <person name="Scholz U."/>
            <person name="Mascher M."/>
            <person name="Fiebig A."/>
        </authorList>
    </citation>
    <scope>NUCLEOTIDE SEQUENCE [LARGE SCALE GENOMIC DNA]</scope>
</reference>
<name>A0ACD5TFK7_AVESA</name>
<sequence>MDDGVDLPSQFLFSHPELPGAFDDLLSSSSAASCSHTHTCNPPGPSAAMHTHTCLHTHTQVYAAGSDDEEASRDDPARPRRPLGNREAVRKYREKKKAHAAFLEEEVKKLRAANQQLLRRLQGHATLEAEVVRLRSLLFDVRGKIDAEVGAFPFQKQCCVGSVVCTDPNLCFNANSDEVGGVWEEESSGQAGAACRFDDDGDGGASREIGVLEAVRSMDVVELCFPS</sequence>
<organism evidence="1 2">
    <name type="scientific">Avena sativa</name>
    <name type="common">Oat</name>
    <dbReference type="NCBI Taxonomy" id="4498"/>
    <lineage>
        <taxon>Eukaryota</taxon>
        <taxon>Viridiplantae</taxon>
        <taxon>Streptophyta</taxon>
        <taxon>Embryophyta</taxon>
        <taxon>Tracheophyta</taxon>
        <taxon>Spermatophyta</taxon>
        <taxon>Magnoliopsida</taxon>
        <taxon>Liliopsida</taxon>
        <taxon>Poales</taxon>
        <taxon>Poaceae</taxon>
        <taxon>BOP clade</taxon>
        <taxon>Pooideae</taxon>
        <taxon>Poodae</taxon>
        <taxon>Poeae</taxon>
        <taxon>Poeae Chloroplast Group 1 (Aveneae type)</taxon>
        <taxon>Aveninae</taxon>
        <taxon>Avena</taxon>
    </lineage>
</organism>
<dbReference type="EnsemblPlants" id="AVESA.00010b.r2.1AG0044570.1">
    <property type="protein sequence ID" value="AVESA.00010b.r2.1AG0044570.1.CDS.1"/>
    <property type="gene ID" value="AVESA.00010b.r2.1AG0044570"/>
</dbReference>
<accession>A0ACD5TFK7</accession>
<proteinExistence type="predicted"/>
<evidence type="ECO:0000313" key="1">
    <source>
        <dbReference type="EnsemblPlants" id="AVESA.00010b.r2.1AG0044570.1.CDS.1"/>
    </source>
</evidence>
<protein>
    <submittedName>
        <fullName evidence="1">Uncharacterized protein</fullName>
    </submittedName>
</protein>